<evidence type="ECO:0000256" key="4">
    <source>
        <dbReference type="ARBA" id="ARBA00022722"/>
    </source>
</evidence>
<dbReference type="InterPro" id="IPR001427">
    <property type="entry name" value="RNaseA"/>
</dbReference>
<dbReference type="SUPFAM" id="SSF54076">
    <property type="entry name" value="RNase A-like"/>
    <property type="match status" value="1"/>
</dbReference>
<reference evidence="11 12" key="1">
    <citation type="journal article" date="2012" name="Genome Biol.">
        <title>Sequencing three crocodilian genomes to illuminate the evolution of archosaurs and amniotes.</title>
        <authorList>
            <person name="St John J.A."/>
            <person name="Braun E.L."/>
            <person name="Isberg S.R."/>
            <person name="Miles L.G."/>
            <person name="Chong A.Y."/>
            <person name="Gongora J."/>
            <person name="Dalzell P."/>
            <person name="Moran C."/>
            <person name="Bed'hom B."/>
            <person name="Abzhanov A."/>
            <person name="Burgess S.C."/>
            <person name="Cooksey A.M."/>
            <person name="Castoe T.A."/>
            <person name="Crawford N.G."/>
            <person name="Densmore L.D."/>
            <person name="Drew J.C."/>
            <person name="Edwards S.V."/>
            <person name="Faircloth B.C."/>
            <person name="Fujita M.K."/>
            <person name="Greenwold M.J."/>
            <person name="Hoffmann F.G."/>
            <person name="Howard J.M."/>
            <person name="Iguchi T."/>
            <person name="Janes D.E."/>
            <person name="Khan S.Y."/>
            <person name="Kohno S."/>
            <person name="de Koning A.J."/>
            <person name="Lance S.L."/>
            <person name="McCarthy F.M."/>
            <person name="McCormack J.E."/>
            <person name="Merchant M.E."/>
            <person name="Peterson D.G."/>
            <person name="Pollock D.D."/>
            <person name="Pourmand N."/>
            <person name="Raney B.J."/>
            <person name="Roessler K.A."/>
            <person name="Sanford J.R."/>
            <person name="Sawyer R.H."/>
            <person name="Schmidt C.J."/>
            <person name="Triplett E.W."/>
            <person name="Tuberville T.D."/>
            <person name="Venegas-Anaya M."/>
            <person name="Howard J.T."/>
            <person name="Jarvis E.D."/>
            <person name="Guillette L.J.Jr."/>
            <person name="Glenn T.C."/>
            <person name="Green R.E."/>
            <person name="Ray D.A."/>
        </authorList>
    </citation>
    <scope>NUCLEOTIDE SEQUENCE [LARGE SCALE GENOMIC DNA]</scope>
    <source>
        <strain evidence="11">KSC_2009_1</strain>
    </source>
</reference>
<dbReference type="EMBL" id="AKHW03006740">
    <property type="protein sequence ID" value="KYO19135.1"/>
    <property type="molecule type" value="Genomic_DNA"/>
</dbReference>
<evidence type="ECO:0000256" key="9">
    <source>
        <dbReference type="SAM" id="SignalP"/>
    </source>
</evidence>
<dbReference type="GO" id="GO:0003676">
    <property type="term" value="F:nucleic acid binding"/>
    <property type="evidence" value="ECO:0007669"/>
    <property type="project" value="InterPro"/>
</dbReference>
<dbReference type="GO" id="GO:0004519">
    <property type="term" value="F:endonuclease activity"/>
    <property type="evidence" value="ECO:0007669"/>
    <property type="project" value="UniProtKB-KW"/>
</dbReference>
<evidence type="ECO:0000256" key="3">
    <source>
        <dbReference type="ARBA" id="ARBA00022525"/>
    </source>
</evidence>
<evidence type="ECO:0000256" key="6">
    <source>
        <dbReference type="ARBA" id="ARBA00022801"/>
    </source>
</evidence>
<dbReference type="InterPro" id="IPR023411">
    <property type="entry name" value="RNaseA_AS"/>
</dbReference>
<dbReference type="Gene3D" id="3.10.130.10">
    <property type="entry name" value="Ribonuclease A-like domain"/>
    <property type="match status" value="1"/>
</dbReference>
<gene>
    <name evidence="11" type="ORF">Y1Q_0005032</name>
</gene>
<dbReference type="Proteomes" id="UP000050525">
    <property type="component" value="Unassembled WGS sequence"/>
</dbReference>
<dbReference type="GO" id="GO:0004540">
    <property type="term" value="F:RNA nuclease activity"/>
    <property type="evidence" value="ECO:0007669"/>
    <property type="project" value="TreeGrafter"/>
</dbReference>
<evidence type="ECO:0000313" key="12">
    <source>
        <dbReference type="Proteomes" id="UP000050525"/>
    </source>
</evidence>
<dbReference type="PANTHER" id="PTHR11437:SF10">
    <property type="entry name" value="ANGIOGENIN-RELATED"/>
    <property type="match status" value="1"/>
</dbReference>
<protein>
    <submittedName>
        <fullName evidence="11">Ribonuclease-like</fullName>
    </submittedName>
</protein>
<feature type="signal peptide" evidence="9">
    <location>
        <begin position="1"/>
        <end position="40"/>
    </location>
</feature>
<keyword evidence="12" id="KW-1185">Reference proteome</keyword>
<dbReference type="PRINTS" id="PR00794">
    <property type="entry name" value="RIBONUCLEASE"/>
</dbReference>
<evidence type="ECO:0000256" key="7">
    <source>
        <dbReference type="ARBA" id="ARBA00023157"/>
    </source>
</evidence>
<keyword evidence="6 8" id="KW-0378">Hydrolase</keyword>
<dbReference type="GO" id="GO:0005576">
    <property type="term" value="C:extracellular region"/>
    <property type="evidence" value="ECO:0007669"/>
    <property type="project" value="UniProtKB-SubCell"/>
</dbReference>
<dbReference type="SMART" id="SM00092">
    <property type="entry name" value="RNAse_Pc"/>
    <property type="match status" value="1"/>
</dbReference>
<dbReference type="GO" id="GO:0050830">
    <property type="term" value="P:defense response to Gram-positive bacterium"/>
    <property type="evidence" value="ECO:0007669"/>
    <property type="project" value="TreeGrafter"/>
</dbReference>
<evidence type="ECO:0000256" key="1">
    <source>
        <dbReference type="ARBA" id="ARBA00004613"/>
    </source>
</evidence>
<evidence type="ECO:0000256" key="8">
    <source>
        <dbReference type="RuleBase" id="RU000651"/>
    </source>
</evidence>
<dbReference type="PANTHER" id="PTHR11437">
    <property type="entry name" value="RIBONUCLEASE"/>
    <property type="match status" value="1"/>
</dbReference>
<keyword evidence="4 8" id="KW-0540">Nuclease</keyword>
<dbReference type="GO" id="GO:0016787">
    <property type="term" value="F:hydrolase activity"/>
    <property type="evidence" value="ECO:0007669"/>
    <property type="project" value="UniProtKB-KW"/>
</dbReference>
<comment type="similarity">
    <text evidence="2 8">Belongs to the pancreatic ribonuclease family.</text>
</comment>
<feature type="domain" description="Ribonuclease A-domain" evidence="10">
    <location>
        <begin position="39"/>
        <end position="158"/>
    </location>
</feature>
<dbReference type="AlphaFoldDB" id="A0A151M3N9"/>
<evidence type="ECO:0000256" key="5">
    <source>
        <dbReference type="ARBA" id="ARBA00022759"/>
    </source>
</evidence>
<organism evidence="11 12">
    <name type="scientific">Alligator mississippiensis</name>
    <name type="common">American alligator</name>
    <dbReference type="NCBI Taxonomy" id="8496"/>
    <lineage>
        <taxon>Eukaryota</taxon>
        <taxon>Metazoa</taxon>
        <taxon>Chordata</taxon>
        <taxon>Craniata</taxon>
        <taxon>Vertebrata</taxon>
        <taxon>Euteleostomi</taxon>
        <taxon>Archelosauria</taxon>
        <taxon>Archosauria</taxon>
        <taxon>Crocodylia</taxon>
        <taxon>Alligatoridae</taxon>
        <taxon>Alligatorinae</taxon>
        <taxon>Alligator</taxon>
    </lineage>
</organism>
<comment type="subcellular location">
    <subcellularLocation>
        <location evidence="1">Secreted</location>
    </subcellularLocation>
</comment>
<keyword evidence="7" id="KW-1015">Disulfide bond</keyword>
<keyword evidence="3" id="KW-0964">Secreted</keyword>
<sequence length="158" mass="18111">MSPTWEDPVKDRAMAARGPRPMVLLLSALLCLCLVQLAQGASFRQFVNNHVNEPKTAAPNNNAYCNRLMQQRGMTRPRCKLSNTFIHAPINQIRAICTNGGRRFRRNLFDSHMSFSLTVCRLVNRRRGRSCVYTGRSQTRRIRVGCVNQLPVHFERIL</sequence>
<accession>A0A151M3N9</accession>
<evidence type="ECO:0000313" key="11">
    <source>
        <dbReference type="EMBL" id="KYO19135.1"/>
    </source>
</evidence>
<dbReference type="Pfam" id="PF00074">
    <property type="entry name" value="RnaseA"/>
    <property type="match status" value="1"/>
</dbReference>
<feature type="chain" id="PRO_5007584724" evidence="9">
    <location>
        <begin position="41"/>
        <end position="158"/>
    </location>
</feature>
<keyword evidence="9" id="KW-0732">Signal</keyword>
<evidence type="ECO:0000256" key="2">
    <source>
        <dbReference type="ARBA" id="ARBA00005600"/>
    </source>
</evidence>
<dbReference type="PROSITE" id="PS00127">
    <property type="entry name" value="RNASE_PANCREATIC"/>
    <property type="match status" value="1"/>
</dbReference>
<name>A0A151M3N9_ALLMI</name>
<dbReference type="InterPro" id="IPR023412">
    <property type="entry name" value="RNaseA_domain"/>
</dbReference>
<comment type="caution">
    <text evidence="11">The sequence shown here is derived from an EMBL/GenBank/DDBJ whole genome shotgun (WGS) entry which is preliminary data.</text>
</comment>
<dbReference type="InterPro" id="IPR036816">
    <property type="entry name" value="RNaseA-like_dom_sf"/>
</dbReference>
<evidence type="ECO:0000259" key="10">
    <source>
        <dbReference type="SMART" id="SM00092"/>
    </source>
</evidence>
<keyword evidence="5 8" id="KW-0255">Endonuclease</keyword>
<dbReference type="CDD" id="cd06265">
    <property type="entry name" value="RNase_A_canonical"/>
    <property type="match status" value="1"/>
</dbReference>
<proteinExistence type="inferred from homology"/>